<dbReference type="OrthoDB" id="1919336at2759"/>
<dbReference type="AlphaFoldDB" id="A0A9P6USD6"/>
<dbReference type="GO" id="GO:0005634">
    <property type="term" value="C:nucleus"/>
    <property type="evidence" value="ECO:0007669"/>
    <property type="project" value="UniProtKB-SubCell"/>
</dbReference>
<dbReference type="PROSITE" id="PS50118">
    <property type="entry name" value="HMG_BOX_2"/>
    <property type="match status" value="1"/>
</dbReference>
<sequence length="214" mass="22966">MPKLSKKKGESTTGARASAANNHQSRPGVASIVSGSNVSSASSGPSKPAKLAKSIRAVQPLKPRATILAATATVTARAIDSKNKGKSKKDKDPDAPKRPMTGFLHYTQAQRASLRAQNLGVSMSEISKILGAQWRAMSVDEKKPYNDLYTKAKTKYEIEKAVYEAGKAVYDGMRRGQGVGSSTASTSASKKQELEEVEEMEEELDQMDESEGTE</sequence>
<reference evidence="7" key="1">
    <citation type="journal article" date="2020" name="Fungal Divers.">
        <title>Resolving the Mortierellaceae phylogeny through synthesis of multi-gene phylogenetics and phylogenomics.</title>
        <authorList>
            <person name="Vandepol N."/>
            <person name="Liber J."/>
            <person name="Desiro A."/>
            <person name="Na H."/>
            <person name="Kennedy M."/>
            <person name="Barry K."/>
            <person name="Grigoriev I.V."/>
            <person name="Miller A.N."/>
            <person name="O'Donnell K."/>
            <person name="Stajich J.E."/>
            <person name="Bonito G."/>
        </authorList>
    </citation>
    <scope>NUCLEOTIDE SEQUENCE</scope>
    <source>
        <strain evidence="7">REB-010B</strain>
    </source>
</reference>
<dbReference type="Pfam" id="PF00505">
    <property type="entry name" value="HMG_box"/>
    <property type="match status" value="1"/>
</dbReference>
<feature type="compositionally biased region" description="Polar residues" evidence="5">
    <location>
        <begin position="11"/>
        <end position="25"/>
    </location>
</feature>
<accession>A0A9P6USD6</accession>
<dbReference type="Proteomes" id="UP000738325">
    <property type="component" value="Unassembled WGS sequence"/>
</dbReference>
<feature type="region of interest" description="Disordered" evidence="5">
    <location>
        <begin position="175"/>
        <end position="214"/>
    </location>
</feature>
<keyword evidence="2 4" id="KW-0238">DNA-binding</keyword>
<evidence type="ECO:0000256" key="2">
    <source>
        <dbReference type="ARBA" id="ARBA00023125"/>
    </source>
</evidence>
<name>A0A9P6USD6_9FUNG</name>
<dbReference type="InterPro" id="IPR009071">
    <property type="entry name" value="HMG_box_dom"/>
</dbReference>
<dbReference type="Gene3D" id="1.10.30.10">
    <property type="entry name" value="High mobility group box domain"/>
    <property type="match status" value="1"/>
</dbReference>
<keyword evidence="8" id="KW-1185">Reference proteome</keyword>
<dbReference type="InterPro" id="IPR036910">
    <property type="entry name" value="HMG_box_dom_sf"/>
</dbReference>
<feature type="DNA-binding region" description="HMG box" evidence="4">
    <location>
        <begin position="96"/>
        <end position="164"/>
    </location>
</feature>
<evidence type="ECO:0000256" key="5">
    <source>
        <dbReference type="SAM" id="MobiDB-lite"/>
    </source>
</evidence>
<organism evidence="7 8">
    <name type="scientific">Dissophora globulifera</name>
    <dbReference type="NCBI Taxonomy" id="979702"/>
    <lineage>
        <taxon>Eukaryota</taxon>
        <taxon>Fungi</taxon>
        <taxon>Fungi incertae sedis</taxon>
        <taxon>Mucoromycota</taxon>
        <taxon>Mortierellomycotina</taxon>
        <taxon>Mortierellomycetes</taxon>
        <taxon>Mortierellales</taxon>
        <taxon>Mortierellaceae</taxon>
        <taxon>Dissophora</taxon>
    </lineage>
</organism>
<evidence type="ECO:0000256" key="4">
    <source>
        <dbReference type="PROSITE-ProRule" id="PRU00267"/>
    </source>
</evidence>
<dbReference type="CDD" id="cd00084">
    <property type="entry name" value="HMG-box_SF"/>
    <property type="match status" value="1"/>
</dbReference>
<feature type="compositionally biased region" description="Low complexity" evidence="5">
    <location>
        <begin position="28"/>
        <end position="54"/>
    </location>
</feature>
<dbReference type="PANTHER" id="PTHR48112:SF32">
    <property type="entry name" value="HIGH MOBILITY GROUP PROTEIN B3"/>
    <property type="match status" value="1"/>
</dbReference>
<dbReference type="InterPro" id="IPR050342">
    <property type="entry name" value="HMGB"/>
</dbReference>
<dbReference type="GO" id="GO:0003677">
    <property type="term" value="F:DNA binding"/>
    <property type="evidence" value="ECO:0007669"/>
    <property type="project" value="UniProtKB-UniRule"/>
</dbReference>
<dbReference type="SUPFAM" id="SSF47095">
    <property type="entry name" value="HMG-box"/>
    <property type="match status" value="1"/>
</dbReference>
<feature type="compositionally biased region" description="Acidic residues" evidence="5">
    <location>
        <begin position="195"/>
        <end position="214"/>
    </location>
</feature>
<feature type="region of interest" description="Disordered" evidence="5">
    <location>
        <begin position="78"/>
        <end position="103"/>
    </location>
</feature>
<dbReference type="SMART" id="SM00398">
    <property type="entry name" value="HMG"/>
    <property type="match status" value="1"/>
</dbReference>
<feature type="domain" description="HMG box" evidence="6">
    <location>
        <begin position="96"/>
        <end position="164"/>
    </location>
</feature>
<evidence type="ECO:0000259" key="6">
    <source>
        <dbReference type="PROSITE" id="PS50118"/>
    </source>
</evidence>
<evidence type="ECO:0000313" key="8">
    <source>
        <dbReference type="Proteomes" id="UP000738325"/>
    </source>
</evidence>
<keyword evidence="3 4" id="KW-0539">Nucleus</keyword>
<evidence type="ECO:0000256" key="3">
    <source>
        <dbReference type="ARBA" id="ARBA00023242"/>
    </source>
</evidence>
<feature type="region of interest" description="Disordered" evidence="5">
    <location>
        <begin position="1"/>
        <end position="57"/>
    </location>
</feature>
<feature type="compositionally biased region" description="Basic and acidic residues" evidence="5">
    <location>
        <begin position="79"/>
        <end position="97"/>
    </location>
</feature>
<evidence type="ECO:0000256" key="1">
    <source>
        <dbReference type="ARBA" id="ARBA00004123"/>
    </source>
</evidence>
<dbReference type="EMBL" id="JAAAIP010000419">
    <property type="protein sequence ID" value="KAG0317520.1"/>
    <property type="molecule type" value="Genomic_DNA"/>
</dbReference>
<dbReference type="PANTHER" id="PTHR48112">
    <property type="entry name" value="HIGH MOBILITY GROUP PROTEIN DSP1"/>
    <property type="match status" value="1"/>
</dbReference>
<proteinExistence type="predicted"/>
<gene>
    <name evidence="7" type="primary">HMGB2</name>
    <name evidence="7" type="ORF">BGZ99_006238</name>
</gene>
<comment type="caution">
    <text evidence="7">The sequence shown here is derived from an EMBL/GenBank/DDBJ whole genome shotgun (WGS) entry which is preliminary data.</text>
</comment>
<comment type="subcellular location">
    <subcellularLocation>
        <location evidence="1">Nucleus</location>
    </subcellularLocation>
</comment>
<evidence type="ECO:0000313" key="7">
    <source>
        <dbReference type="EMBL" id="KAG0317520.1"/>
    </source>
</evidence>
<protein>
    <submittedName>
        <fullName evidence="7">High mobility group</fullName>
    </submittedName>
</protein>